<dbReference type="EMBL" id="JABXBU010000015">
    <property type="protein sequence ID" value="KAF8787400.1"/>
    <property type="molecule type" value="Genomic_DNA"/>
</dbReference>
<keyword evidence="3" id="KW-1185">Reference proteome</keyword>
<dbReference type="Proteomes" id="UP000807504">
    <property type="component" value="Unassembled WGS sequence"/>
</dbReference>
<sequence length="271" mass="31446">MYAKIESERLRYLRYNQQKLRAEEYIHLRDAINNNADVAEIGNHVILPSSYVGSPRHMQEYIQDALTFVREYGRPCLFITFTCNPKWPEITSLLLPGQNAIHRHDITARVFRQKLKSLISFIAKSHVFGSHTLLYVFVHRLAWLMENVLKILPKDFTNDTVTNVDGYPIYRRRNPENGGQSFIKNIINTDIDIDNRWVVPYSPLLSKTYNAHINVEFCSSVKSIKYICKYVHKGSDMAVFRVENTNVNAPPVNKNDEITLYQIGRLSPNTL</sequence>
<evidence type="ECO:0000259" key="1">
    <source>
        <dbReference type="Pfam" id="PF14214"/>
    </source>
</evidence>
<reference evidence="2" key="1">
    <citation type="journal article" date="2020" name="bioRxiv">
        <title>Chromosome-level reference genome of the European wasp spider Argiope bruennichi: a resource for studies on range expansion and evolutionary adaptation.</title>
        <authorList>
            <person name="Sheffer M.M."/>
            <person name="Hoppe A."/>
            <person name="Krehenwinkel H."/>
            <person name="Uhl G."/>
            <person name="Kuss A.W."/>
            <person name="Jensen L."/>
            <person name="Jensen C."/>
            <person name="Gillespie R.G."/>
            <person name="Hoff K.J."/>
            <person name="Prost S."/>
        </authorList>
    </citation>
    <scope>NUCLEOTIDE SEQUENCE</scope>
</reference>
<dbReference type="PANTHER" id="PTHR45786">
    <property type="entry name" value="DNA BINDING PROTEIN-LIKE"/>
    <property type="match status" value="1"/>
</dbReference>
<name>A0A8T0FDM0_ARGBR</name>
<organism evidence="2 3">
    <name type="scientific">Argiope bruennichi</name>
    <name type="common">Wasp spider</name>
    <name type="synonym">Aranea bruennichi</name>
    <dbReference type="NCBI Taxonomy" id="94029"/>
    <lineage>
        <taxon>Eukaryota</taxon>
        <taxon>Metazoa</taxon>
        <taxon>Ecdysozoa</taxon>
        <taxon>Arthropoda</taxon>
        <taxon>Chelicerata</taxon>
        <taxon>Arachnida</taxon>
        <taxon>Araneae</taxon>
        <taxon>Araneomorphae</taxon>
        <taxon>Entelegynae</taxon>
        <taxon>Araneoidea</taxon>
        <taxon>Araneidae</taxon>
        <taxon>Argiope</taxon>
    </lineage>
</organism>
<dbReference type="Pfam" id="PF14214">
    <property type="entry name" value="Helitron_like_N"/>
    <property type="match status" value="1"/>
</dbReference>
<accession>A0A8T0FDM0</accession>
<evidence type="ECO:0000313" key="3">
    <source>
        <dbReference type="Proteomes" id="UP000807504"/>
    </source>
</evidence>
<dbReference type="InterPro" id="IPR025476">
    <property type="entry name" value="Helitron_helicase-like"/>
</dbReference>
<protein>
    <recommendedName>
        <fullName evidence="1">Helitron helicase-like domain-containing protein</fullName>
    </recommendedName>
</protein>
<proteinExistence type="predicted"/>
<gene>
    <name evidence="2" type="ORF">HNY73_009001</name>
</gene>
<comment type="caution">
    <text evidence="2">The sequence shown here is derived from an EMBL/GenBank/DDBJ whole genome shotgun (WGS) entry which is preliminary data.</text>
</comment>
<feature type="domain" description="Helitron helicase-like" evidence="1">
    <location>
        <begin position="1"/>
        <end position="132"/>
    </location>
</feature>
<reference evidence="2" key="2">
    <citation type="submission" date="2020-06" db="EMBL/GenBank/DDBJ databases">
        <authorList>
            <person name="Sheffer M."/>
        </authorList>
    </citation>
    <scope>NUCLEOTIDE SEQUENCE</scope>
</reference>
<dbReference type="PANTHER" id="PTHR45786:SF74">
    <property type="entry name" value="ATP-DEPENDENT DNA HELICASE"/>
    <property type="match status" value="1"/>
</dbReference>
<dbReference type="AlphaFoldDB" id="A0A8T0FDM0"/>
<evidence type="ECO:0000313" key="2">
    <source>
        <dbReference type="EMBL" id="KAF8787400.1"/>
    </source>
</evidence>